<evidence type="ECO:0000313" key="3">
    <source>
        <dbReference type="Proteomes" id="UP000515121"/>
    </source>
</evidence>
<organism evidence="3 4">
    <name type="scientific">Durio zibethinus</name>
    <name type="common">Durian</name>
    <dbReference type="NCBI Taxonomy" id="66656"/>
    <lineage>
        <taxon>Eukaryota</taxon>
        <taxon>Viridiplantae</taxon>
        <taxon>Streptophyta</taxon>
        <taxon>Embryophyta</taxon>
        <taxon>Tracheophyta</taxon>
        <taxon>Spermatophyta</taxon>
        <taxon>Magnoliopsida</taxon>
        <taxon>eudicotyledons</taxon>
        <taxon>Gunneridae</taxon>
        <taxon>Pentapetalae</taxon>
        <taxon>rosids</taxon>
        <taxon>malvids</taxon>
        <taxon>Malvales</taxon>
        <taxon>Malvaceae</taxon>
        <taxon>Helicteroideae</taxon>
        <taxon>Durio</taxon>
    </lineage>
</organism>
<dbReference type="OrthoDB" id="1000676at2759"/>
<dbReference type="KEGG" id="dzi:111278721"/>
<feature type="signal peptide" evidence="2">
    <location>
        <begin position="1"/>
        <end position="27"/>
    </location>
</feature>
<dbReference type="AlphaFoldDB" id="A0A6P5WY83"/>
<accession>A0A6P5WY83</accession>
<feature type="chain" id="PRO_5027784089" evidence="2">
    <location>
        <begin position="28"/>
        <end position="252"/>
    </location>
</feature>
<protein>
    <submittedName>
        <fullName evidence="4">Extensin-like isoform X1</fullName>
    </submittedName>
</protein>
<feature type="region of interest" description="Disordered" evidence="1">
    <location>
        <begin position="74"/>
        <end position="105"/>
    </location>
</feature>
<gene>
    <name evidence="4" type="primary">LOC111278721</name>
</gene>
<keyword evidence="3" id="KW-1185">Reference proteome</keyword>
<evidence type="ECO:0000256" key="1">
    <source>
        <dbReference type="SAM" id="MobiDB-lite"/>
    </source>
</evidence>
<feature type="region of interest" description="Disordered" evidence="1">
    <location>
        <begin position="132"/>
        <end position="152"/>
    </location>
</feature>
<sequence>MATSIIITSSLLTFFAILGLLATAAVARLLPPENSPNKFMVIIMVNNVGRSSSIETREITGNTDCDHIAQSTIEGKVTPSPPSPKSSPPTQQVTTNYPSPKPETPIPRLEYFSSCAEGSPCNSLITMLTNFGKITKSPPSPNPAPSKHHGTIEQPIKQSPEFQFKSIFPNFGKTPKSPPSPDPAPSKHQGTIEQPIQQRSSPPDFQFKSMSTHFGKTPKSPPSPNPAPSKHQGIIEHPTQQKSPPDFQIASF</sequence>
<keyword evidence="2" id="KW-0732">Signal</keyword>
<dbReference type="RefSeq" id="XP_022721080.1">
    <property type="nucleotide sequence ID" value="XM_022865345.1"/>
</dbReference>
<dbReference type="Proteomes" id="UP000515121">
    <property type="component" value="Unplaced"/>
</dbReference>
<dbReference type="GeneID" id="111278721"/>
<feature type="compositionally biased region" description="Polar residues" evidence="1">
    <location>
        <begin position="188"/>
        <end position="214"/>
    </location>
</feature>
<name>A0A6P5WY83_DURZI</name>
<reference evidence="4" key="1">
    <citation type="submission" date="2025-08" db="UniProtKB">
        <authorList>
            <consortium name="RefSeq"/>
        </authorList>
    </citation>
    <scope>IDENTIFICATION</scope>
    <source>
        <tissue evidence="4">Fruit stalk</tissue>
    </source>
</reference>
<evidence type="ECO:0000313" key="4">
    <source>
        <dbReference type="RefSeq" id="XP_022721080.1"/>
    </source>
</evidence>
<proteinExistence type="predicted"/>
<feature type="region of interest" description="Disordered" evidence="1">
    <location>
        <begin position="167"/>
        <end position="252"/>
    </location>
</feature>
<evidence type="ECO:0000256" key="2">
    <source>
        <dbReference type="SAM" id="SignalP"/>
    </source>
</evidence>